<reference evidence="1" key="1">
    <citation type="journal article" date="2025" name="Int. J. Syst. Evol. Microbiol.">
        <title>Inconstantimicrobium mannanitabidum sp. nov., a novel member of the family Clostridiaceae isolated from anoxic soil under the treatment of reductive soil disinfestation.</title>
        <authorList>
            <person name="Ueki A."/>
            <person name="Tonouchi A."/>
            <person name="Honma S."/>
            <person name="Kaku N."/>
            <person name="Ueki K."/>
        </authorList>
    </citation>
    <scope>NUCLEOTIDE SEQUENCE</scope>
    <source>
        <strain evidence="1">TW13</strain>
    </source>
</reference>
<sequence length="305" mass="34527">MSSIGKNNFSIVMNALEKSVDQLKSEKKEEAINTVLGISQEIQLLSTSSEKMEVANKKEQAKLTETLADMIKSEATIRDSYLGTQKSIDTLNVDISKKSTERTELIKHVNSVQRELEEDERSLREHQKKLDELNDSSAWSIIRSICSLGLDRAIMGIQSLINDDTGRIRSLKDQISKFRQELENNAQGIQTADSLLKSLYEQKNLYEVQIAELKSREYTLQQYEKTCRQNLAFITDIALFYGKLSIMLEQIRHRIDDVIDIVSLLNDSTPTIVDFDSSGGTLISLNEALVKFDKILETVDLDSIA</sequence>
<comment type="caution">
    <text evidence="1">The sequence shown here is derived from an EMBL/GenBank/DDBJ whole genome shotgun (WGS) entry which is preliminary data.</text>
</comment>
<protein>
    <submittedName>
        <fullName evidence="1">Uncharacterized protein</fullName>
    </submittedName>
</protein>
<evidence type="ECO:0000313" key="2">
    <source>
        <dbReference type="Proteomes" id="UP001058074"/>
    </source>
</evidence>
<name>A0ACB5R6Y9_9CLOT</name>
<dbReference type="Proteomes" id="UP001058074">
    <property type="component" value="Unassembled WGS sequence"/>
</dbReference>
<organism evidence="1 2">
    <name type="scientific">Inconstantimicrobium mannanitabidum</name>
    <dbReference type="NCBI Taxonomy" id="1604901"/>
    <lineage>
        <taxon>Bacteria</taxon>
        <taxon>Bacillati</taxon>
        <taxon>Bacillota</taxon>
        <taxon>Clostridia</taxon>
        <taxon>Eubacteriales</taxon>
        <taxon>Clostridiaceae</taxon>
        <taxon>Inconstantimicrobium</taxon>
    </lineage>
</organism>
<keyword evidence="2" id="KW-1185">Reference proteome</keyword>
<evidence type="ECO:0000313" key="1">
    <source>
        <dbReference type="EMBL" id="GKX64789.1"/>
    </source>
</evidence>
<gene>
    <name evidence="1" type="ORF">rsdtw13_00470</name>
</gene>
<dbReference type="EMBL" id="BROD01000001">
    <property type="protein sequence ID" value="GKX64789.1"/>
    <property type="molecule type" value="Genomic_DNA"/>
</dbReference>
<accession>A0ACB5R6Y9</accession>
<proteinExistence type="predicted"/>